<dbReference type="Gene3D" id="1.10.3210.10">
    <property type="entry name" value="Hypothetical protein af1432"/>
    <property type="match status" value="1"/>
</dbReference>
<dbReference type="EMBL" id="UOEY01000024">
    <property type="protein sequence ID" value="VAW36412.1"/>
    <property type="molecule type" value="Genomic_DNA"/>
</dbReference>
<accession>A0A3B0VC01</accession>
<dbReference type="AlphaFoldDB" id="A0A3B0VC01"/>
<dbReference type="SUPFAM" id="SSF109604">
    <property type="entry name" value="HD-domain/PDEase-like"/>
    <property type="match status" value="1"/>
</dbReference>
<feature type="domain" description="HD" evidence="1">
    <location>
        <begin position="25"/>
        <end position="103"/>
    </location>
</feature>
<dbReference type="CDD" id="cd00077">
    <property type="entry name" value="HDc"/>
    <property type="match status" value="1"/>
</dbReference>
<dbReference type="NCBIfam" id="TIGR00277">
    <property type="entry name" value="HDIG"/>
    <property type="match status" value="1"/>
</dbReference>
<dbReference type="InterPro" id="IPR003607">
    <property type="entry name" value="HD/PDEase_dom"/>
</dbReference>
<proteinExistence type="predicted"/>
<dbReference type="InterPro" id="IPR006674">
    <property type="entry name" value="HD_domain"/>
</dbReference>
<gene>
    <name evidence="2" type="ORF">MNBD_DELTA04-813</name>
</gene>
<name>A0A3B0VC01_9ZZZZ</name>
<evidence type="ECO:0000313" key="2">
    <source>
        <dbReference type="EMBL" id="VAW36412.1"/>
    </source>
</evidence>
<organism evidence="2">
    <name type="scientific">hydrothermal vent metagenome</name>
    <dbReference type="NCBI Taxonomy" id="652676"/>
    <lineage>
        <taxon>unclassified sequences</taxon>
        <taxon>metagenomes</taxon>
        <taxon>ecological metagenomes</taxon>
    </lineage>
</organism>
<dbReference type="InterPro" id="IPR006675">
    <property type="entry name" value="HDIG_dom"/>
</dbReference>
<protein>
    <recommendedName>
        <fullName evidence="1">HD domain-containing protein</fullName>
    </recommendedName>
</protein>
<sequence length="215" mass="24064">MERIPDIGECFRLMEQYEMLPNIRRHSIVVARVTWRLIDALQCSDLLSAPVPDQGLSVAGALLHDIAKTTCLSAGCDHAEVGAEICRRHGYAGIARIVAEHVILQGHDPQRYRRGVFTAREVVYYADKRVRHEEIVSLNERLDYILEHYGRNDFRLHELIRKNFARCVELEHHMFSFLPFAPEQLAAAVLSGDQAAAAGCLPPGPEAGGAWLGRG</sequence>
<evidence type="ECO:0000259" key="1">
    <source>
        <dbReference type="Pfam" id="PF01966"/>
    </source>
</evidence>
<reference evidence="2" key="1">
    <citation type="submission" date="2018-06" db="EMBL/GenBank/DDBJ databases">
        <authorList>
            <person name="Zhirakovskaya E."/>
        </authorList>
    </citation>
    <scope>NUCLEOTIDE SEQUENCE</scope>
</reference>
<dbReference type="Pfam" id="PF01966">
    <property type="entry name" value="HD"/>
    <property type="match status" value="1"/>
</dbReference>